<dbReference type="PANTHER" id="PTHR21325">
    <property type="entry name" value="PHOSPHOLIPASE B, PLB1"/>
    <property type="match status" value="1"/>
</dbReference>
<feature type="signal peptide" evidence="1">
    <location>
        <begin position="1"/>
        <end position="18"/>
    </location>
</feature>
<reference evidence="2" key="1">
    <citation type="submission" date="2021-01" db="EMBL/GenBank/DDBJ databases">
        <authorList>
            <person name="Corre E."/>
            <person name="Pelletier E."/>
            <person name="Niang G."/>
            <person name="Scheremetjew M."/>
            <person name="Finn R."/>
            <person name="Kale V."/>
            <person name="Holt S."/>
            <person name="Cochrane G."/>
            <person name="Meng A."/>
            <person name="Brown T."/>
            <person name="Cohen L."/>
        </authorList>
    </citation>
    <scope>NUCLEOTIDE SEQUENCE</scope>
    <source>
        <strain evidence="2">NIES-2562</strain>
    </source>
</reference>
<dbReference type="InterPro" id="IPR001087">
    <property type="entry name" value="GDSL"/>
</dbReference>
<dbReference type="InterPro" id="IPR036514">
    <property type="entry name" value="SGNH_hydro_sf"/>
</dbReference>
<sequence>MKLVSCLVLITLAVLAACDPPPGLANFNCTPLSPPPAPAQDVRSIHPHDVKVMMAMGDSITAGFGMHEKYIFDGIQEYRGDVYSIGGNGDVASGTYTIPNFFEAVTGSKPLGYSKGQEAPWGAADFNYHNPDVDQLDAAQSGALTPQLDGQVDYLIKQLHATDGVDFDNDWKILTIFIGANNLCELSNPNEKSTSPDAYIADVQAALQKVHDNIPRVFVNLIGLFNISQVWTMDQTNSYCKYLQDLFEECPCLEHSADCRQSMDDNTQQYNARLIQTAADWQAQHLQNFTVVYQPAITDLTVYSLSDLSGFDCFHPSYIADAGFAWAIWNNMWSPPGQKTTNVILNSPFVCPSEDSVLQ</sequence>
<dbReference type="PANTHER" id="PTHR21325:SF31">
    <property type="entry name" value="GH22081P-RELATED"/>
    <property type="match status" value="1"/>
</dbReference>
<dbReference type="GO" id="GO:0004620">
    <property type="term" value="F:phospholipase activity"/>
    <property type="evidence" value="ECO:0007669"/>
    <property type="project" value="InterPro"/>
</dbReference>
<protein>
    <submittedName>
        <fullName evidence="2">Uncharacterized protein</fullName>
    </submittedName>
</protein>
<dbReference type="EMBL" id="HBIB01006134">
    <property type="protein sequence ID" value="CAE0241602.1"/>
    <property type="molecule type" value="Transcribed_RNA"/>
</dbReference>
<feature type="chain" id="PRO_5030816572" evidence="1">
    <location>
        <begin position="19"/>
        <end position="359"/>
    </location>
</feature>
<accession>A0A7S3CZ58</accession>
<dbReference type="Gene3D" id="3.40.50.1110">
    <property type="entry name" value="SGNH hydrolase"/>
    <property type="match status" value="1"/>
</dbReference>
<name>A0A7S3CZ58_9EUKA</name>
<dbReference type="PROSITE" id="PS51257">
    <property type="entry name" value="PROKAR_LIPOPROTEIN"/>
    <property type="match status" value="1"/>
</dbReference>
<dbReference type="Pfam" id="PF00657">
    <property type="entry name" value="Lipase_GDSL"/>
    <property type="match status" value="1"/>
</dbReference>
<proteinExistence type="predicted"/>
<dbReference type="AlphaFoldDB" id="A0A7S3CZ58"/>
<dbReference type="SUPFAM" id="SSF52266">
    <property type="entry name" value="SGNH hydrolase"/>
    <property type="match status" value="1"/>
</dbReference>
<gene>
    <name evidence="2" type="ORF">PBIL07802_LOCUS3764</name>
</gene>
<organism evidence="2">
    <name type="scientific">Palpitomonas bilix</name>
    <dbReference type="NCBI Taxonomy" id="652834"/>
    <lineage>
        <taxon>Eukaryota</taxon>
        <taxon>Eukaryota incertae sedis</taxon>
    </lineage>
</organism>
<evidence type="ECO:0000256" key="1">
    <source>
        <dbReference type="SAM" id="SignalP"/>
    </source>
</evidence>
<evidence type="ECO:0000313" key="2">
    <source>
        <dbReference type="EMBL" id="CAE0241602.1"/>
    </source>
</evidence>
<keyword evidence="1" id="KW-0732">Signal</keyword>
<dbReference type="InterPro" id="IPR038885">
    <property type="entry name" value="PLB1"/>
</dbReference>
<dbReference type="GO" id="GO:0006644">
    <property type="term" value="P:phospholipid metabolic process"/>
    <property type="evidence" value="ECO:0007669"/>
    <property type="project" value="TreeGrafter"/>
</dbReference>